<sequence length="70" mass="7907">MGKILSLIVGIVMAGVGLFLFIIWRYEFFILIRGILPLFLILAGLISLTAGYMEIRDYNKAKAEKKNNSK</sequence>
<evidence type="ECO:0000256" key="1">
    <source>
        <dbReference type="SAM" id="Phobius"/>
    </source>
</evidence>
<name>A0A0F0CX52_9BACT</name>
<organism evidence="2 3">
    <name type="scientific">Candidatus Omnitrophus magneticus</name>
    <dbReference type="NCBI Taxonomy" id="1609969"/>
    <lineage>
        <taxon>Bacteria</taxon>
        <taxon>Pseudomonadati</taxon>
        <taxon>Candidatus Omnitrophota</taxon>
        <taxon>Candidatus Omnitrophus</taxon>
    </lineage>
</organism>
<dbReference type="Pfam" id="PF26391">
    <property type="entry name" value="MamI"/>
    <property type="match status" value="1"/>
</dbReference>
<reference evidence="2 3" key="1">
    <citation type="submission" date="2015-02" db="EMBL/GenBank/DDBJ databases">
        <title>Single-cell genomics of uncultivated deep-branching MTB reveals a conserved set of magnetosome genes.</title>
        <authorList>
            <person name="Kolinko S."/>
            <person name="Richter M."/>
            <person name="Glockner F.O."/>
            <person name="Brachmann A."/>
            <person name="Schuler D."/>
        </authorList>
    </citation>
    <scope>NUCLEOTIDE SEQUENCE [LARGE SCALE GENOMIC DNA]</scope>
    <source>
        <strain evidence="2">SKK-01</strain>
    </source>
</reference>
<dbReference type="Proteomes" id="UP000033428">
    <property type="component" value="Unassembled WGS sequence"/>
</dbReference>
<keyword evidence="3" id="KW-1185">Reference proteome</keyword>
<evidence type="ECO:0000313" key="3">
    <source>
        <dbReference type="Proteomes" id="UP000033428"/>
    </source>
</evidence>
<protein>
    <submittedName>
        <fullName evidence="2">Membrane protein</fullName>
    </submittedName>
</protein>
<dbReference type="AlphaFoldDB" id="A0A0F0CX52"/>
<dbReference type="EMBL" id="JYNY01000020">
    <property type="protein sequence ID" value="KJJ86030.1"/>
    <property type="molecule type" value="Genomic_DNA"/>
</dbReference>
<gene>
    <name evidence="2" type="ORF">OMAG_000097</name>
</gene>
<accession>A0A0F0CX52</accession>
<evidence type="ECO:0000313" key="2">
    <source>
        <dbReference type="EMBL" id="KJJ86030.1"/>
    </source>
</evidence>
<feature type="transmembrane region" description="Helical" evidence="1">
    <location>
        <begin position="7"/>
        <end position="24"/>
    </location>
</feature>
<keyword evidence="1" id="KW-0472">Membrane</keyword>
<keyword evidence="1" id="KW-1133">Transmembrane helix</keyword>
<feature type="transmembrane region" description="Helical" evidence="1">
    <location>
        <begin position="30"/>
        <end position="52"/>
    </location>
</feature>
<proteinExistence type="predicted"/>
<keyword evidence="1" id="KW-0812">Transmembrane</keyword>
<comment type="caution">
    <text evidence="2">The sequence shown here is derived from an EMBL/GenBank/DDBJ whole genome shotgun (WGS) entry which is preliminary data.</text>
</comment>
<dbReference type="InterPro" id="IPR058806">
    <property type="entry name" value="MamI"/>
</dbReference>